<feature type="domain" description="Outer membrane protein beta-barrel" evidence="6">
    <location>
        <begin position="379"/>
        <end position="788"/>
    </location>
</feature>
<organism evidence="7 8">
    <name type="scientific">Nonlabens marinus S1-08</name>
    <dbReference type="NCBI Taxonomy" id="1454201"/>
    <lineage>
        <taxon>Bacteria</taxon>
        <taxon>Pseudomonadati</taxon>
        <taxon>Bacteroidota</taxon>
        <taxon>Flavobacteriia</taxon>
        <taxon>Flavobacteriales</taxon>
        <taxon>Flavobacteriaceae</taxon>
        <taxon>Nonlabens</taxon>
    </lineage>
</organism>
<evidence type="ECO:0000313" key="8">
    <source>
        <dbReference type="Proteomes" id="UP000031760"/>
    </source>
</evidence>
<dbReference type="RefSeq" id="WP_084217713.1">
    <property type="nucleotide sequence ID" value="NZ_AP014548.1"/>
</dbReference>
<dbReference type="PANTHER" id="PTHR40980">
    <property type="entry name" value="PLUG DOMAIN-CONTAINING PROTEIN"/>
    <property type="match status" value="1"/>
</dbReference>
<keyword evidence="7" id="KW-0675">Receptor</keyword>
<dbReference type="HOGENOM" id="CLU_017617_0_0_10"/>
<dbReference type="SUPFAM" id="SSF56935">
    <property type="entry name" value="Porins"/>
    <property type="match status" value="1"/>
</dbReference>
<evidence type="ECO:0000313" key="7">
    <source>
        <dbReference type="EMBL" id="BAO56536.1"/>
    </source>
</evidence>
<dbReference type="STRING" id="1454201.NMS_2527"/>
<dbReference type="PANTHER" id="PTHR40980:SF4">
    <property type="entry name" value="TONB-DEPENDENT RECEPTOR-LIKE BETA-BARREL DOMAIN-CONTAINING PROTEIN"/>
    <property type="match status" value="1"/>
</dbReference>
<evidence type="ECO:0000256" key="2">
    <source>
        <dbReference type="ARBA" id="ARBA00023136"/>
    </source>
</evidence>
<keyword evidence="4" id="KW-0732">Signal</keyword>
<keyword evidence="3" id="KW-0998">Cell outer membrane</keyword>
<keyword evidence="8" id="KW-1185">Reference proteome</keyword>
<dbReference type="Pfam" id="PF07715">
    <property type="entry name" value="Plug"/>
    <property type="match status" value="1"/>
</dbReference>
<dbReference type="InterPro" id="IPR041700">
    <property type="entry name" value="OMP_b-brl_3"/>
</dbReference>
<dbReference type="Gene3D" id="2.40.170.20">
    <property type="entry name" value="TonB-dependent receptor, beta-barrel domain"/>
    <property type="match status" value="1"/>
</dbReference>
<reference evidence="7 8" key="1">
    <citation type="journal article" date="2014" name="Proc. Natl. Acad. Sci. U.S.A.">
        <title>Functional characterization of flavobacteria rhodopsins reveals a unique class of light-driven chloride pump in bacteria.</title>
        <authorList>
            <person name="Yoshizawa S."/>
            <person name="Kumagai Y."/>
            <person name="Kim H."/>
            <person name="Ogura Y."/>
            <person name="Hayashi T."/>
            <person name="Iwasaki W."/>
            <person name="DeLong E.F."/>
            <person name="Kogure K."/>
        </authorList>
    </citation>
    <scope>NUCLEOTIDE SEQUENCE [LARGE SCALE GENOMIC DNA]</scope>
    <source>
        <strain evidence="7 8">S1-08</strain>
    </source>
</reference>
<dbReference type="Proteomes" id="UP000031760">
    <property type="component" value="Chromosome"/>
</dbReference>
<dbReference type="Gene3D" id="2.170.130.10">
    <property type="entry name" value="TonB-dependent receptor, plug domain"/>
    <property type="match status" value="1"/>
</dbReference>
<dbReference type="InterPro" id="IPR008969">
    <property type="entry name" value="CarboxyPept-like_regulatory"/>
</dbReference>
<gene>
    <name evidence="7" type="ORF">NMS_2527</name>
</gene>
<dbReference type="InterPro" id="IPR037066">
    <property type="entry name" value="Plug_dom_sf"/>
</dbReference>
<protein>
    <submittedName>
        <fullName evidence="7">TonB-dependent receptor, putative</fullName>
    </submittedName>
</protein>
<dbReference type="Gene3D" id="2.60.40.1120">
    <property type="entry name" value="Carboxypeptidase-like, regulatory domain"/>
    <property type="match status" value="1"/>
</dbReference>
<evidence type="ECO:0000256" key="1">
    <source>
        <dbReference type="ARBA" id="ARBA00004442"/>
    </source>
</evidence>
<feature type="signal peptide" evidence="4">
    <location>
        <begin position="1"/>
        <end position="18"/>
    </location>
</feature>
<evidence type="ECO:0000259" key="6">
    <source>
        <dbReference type="Pfam" id="PF14905"/>
    </source>
</evidence>
<evidence type="ECO:0000256" key="3">
    <source>
        <dbReference type="ARBA" id="ARBA00023237"/>
    </source>
</evidence>
<dbReference type="OrthoDB" id="8764943at2"/>
<dbReference type="KEGG" id="nmf:NMS_2527"/>
<dbReference type="InterPro" id="IPR012910">
    <property type="entry name" value="Plug_dom"/>
</dbReference>
<keyword evidence="2" id="KW-0472">Membrane</keyword>
<dbReference type="GO" id="GO:0009279">
    <property type="term" value="C:cell outer membrane"/>
    <property type="evidence" value="ECO:0007669"/>
    <property type="project" value="UniProtKB-SubCell"/>
</dbReference>
<accession>W8W0L5</accession>
<evidence type="ECO:0000256" key="4">
    <source>
        <dbReference type="SAM" id="SignalP"/>
    </source>
</evidence>
<name>W8W0L5_9FLAO</name>
<feature type="domain" description="TonB-dependent receptor plug" evidence="5">
    <location>
        <begin position="142"/>
        <end position="219"/>
    </location>
</feature>
<feature type="chain" id="PRO_5004917334" evidence="4">
    <location>
        <begin position="19"/>
        <end position="811"/>
    </location>
</feature>
<proteinExistence type="predicted"/>
<dbReference type="Pfam" id="PF13620">
    <property type="entry name" value="CarboxypepD_reg"/>
    <property type="match status" value="1"/>
</dbReference>
<dbReference type="AlphaFoldDB" id="W8W0L5"/>
<dbReference type="Pfam" id="PF14905">
    <property type="entry name" value="OMP_b-brl_3"/>
    <property type="match status" value="1"/>
</dbReference>
<dbReference type="EMBL" id="AP014548">
    <property type="protein sequence ID" value="BAO56536.1"/>
    <property type="molecule type" value="Genomic_DNA"/>
</dbReference>
<dbReference type="InterPro" id="IPR036942">
    <property type="entry name" value="Beta-barrel_TonB_sf"/>
</dbReference>
<dbReference type="SUPFAM" id="SSF49464">
    <property type="entry name" value="Carboxypeptidase regulatory domain-like"/>
    <property type="match status" value="1"/>
</dbReference>
<evidence type="ECO:0000259" key="5">
    <source>
        <dbReference type="Pfam" id="PF07715"/>
    </source>
</evidence>
<comment type="subcellular location">
    <subcellularLocation>
        <location evidence="1">Cell outer membrane</location>
    </subcellularLocation>
</comment>
<sequence>MKYTLTSLCLFLSFYLYAQGNMQVSGKLIDKATQTPLEFATVSLISNDPDVSPQGGVTDLDGNYLFTVTPGTYTVKWEFISFKPLTRTNVSITENIDFGILALEQDVDQLDAAIVVAEKTTVDLRLDKKIYNIGKDLTVRGGTVSDVLDNVPSVSVDVEGNVALRGNNSVRILIDGRPSALVGINGAEALRQIPSEAIERVEVITSPSARYDAEGTAGIINIILRKNRIQGFNGSINLNGGYPERYGASVNLNYRTNKWNLFTNTGYRYRTSPGNASSETQFLFPDGVQTTDNVFINEQRDFDRLGRNYFTSFGAEYFINDNSSIVGNIVYRLDNDDDVTTNDIQRFDENMNLNERTIREEQEAEDETDLQFSLDYQNDLDENGQKLIATAQFSTSVEDQQANILETETTTNTINDVERTLEQEDETEGLIQIDWEKPVGENIQYEAGYRGNYRDITNSFFLEERQVFPNGPLVPDAGLNNTFQYEEFVNAVYGQYGQKFGEFSFLAGLRFEQTNIAIDQETTDVTDKKDYSSFFPTVNLGYELQEGENFTLGFNRRVRRPRGRSLNPFPSRSSEASIFQGNIDLNPTFSNQLDLGYLRRWEKLTLSTSIYFNRSTDNVETIQEQTGQVTDNGDQVIRRTPVNLSTEERLGYELTLTYNPFKWWTINSDLNVFRVETDGEFQSQNFDFVNTTYFVRLNQKFELPEEIDFQARINYRGASENAQGSQNGIATINLAASKDILQGQGSLTFNVSDLLNARRRESTTVTPNFISDSAFQYRERQFTMAFVYTFNQRKKENQERGGDEEEYEFEG</sequence>